<reference evidence="1 2" key="1">
    <citation type="submission" date="2023-07" db="EMBL/GenBank/DDBJ databases">
        <title>Genomic Encyclopedia of Type Strains, Phase IV (KMG-IV): sequencing the most valuable type-strain genomes for metagenomic binning, comparative biology and taxonomic classification.</title>
        <authorList>
            <person name="Goeker M."/>
        </authorList>
    </citation>
    <scope>NUCLEOTIDE SEQUENCE [LARGE SCALE GENOMIC DNA]</scope>
    <source>
        <strain evidence="1 2">DSM 19598</strain>
    </source>
</reference>
<evidence type="ECO:0000313" key="2">
    <source>
        <dbReference type="Proteomes" id="UP001242313"/>
    </source>
</evidence>
<accession>A0ABU0FTZ9</accession>
<dbReference type="Proteomes" id="UP001242313">
    <property type="component" value="Unassembled WGS sequence"/>
</dbReference>
<evidence type="ECO:0008006" key="3">
    <source>
        <dbReference type="Google" id="ProtNLM"/>
    </source>
</evidence>
<dbReference type="EMBL" id="JAUSUN010000007">
    <property type="protein sequence ID" value="MDQ0413405.1"/>
    <property type="molecule type" value="Genomic_DNA"/>
</dbReference>
<gene>
    <name evidence="1" type="ORF">J2S25_001608</name>
</gene>
<name>A0ABU0FTZ9_9BACI</name>
<comment type="caution">
    <text evidence="1">The sequence shown here is derived from an EMBL/GenBank/DDBJ whole genome shotgun (WGS) entry which is preliminary data.</text>
</comment>
<proteinExistence type="predicted"/>
<keyword evidence="2" id="KW-1185">Reference proteome</keyword>
<organism evidence="1 2">
    <name type="scientific">Mesobacillus stamsii</name>
    <dbReference type="NCBI Taxonomy" id="225347"/>
    <lineage>
        <taxon>Bacteria</taxon>
        <taxon>Bacillati</taxon>
        <taxon>Bacillota</taxon>
        <taxon>Bacilli</taxon>
        <taxon>Bacillales</taxon>
        <taxon>Bacillaceae</taxon>
        <taxon>Mesobacillus</taxon>
    </lineage>
</organism>
<sequence length="100" mass="11453">MKLKGLDETKKQYVWTCPVFDPKYKQDGLSCTEACHIQCCSGAQMGRTVRIQQTRSPQIDPEFPQHLPSFKTKYAERTAIERVNSQAKEWLSLKEGKSTS</sequence>
<protein>
    <recommendedName>
        <fullName evidence="3">Transposase DDE domain-containing protein</fullName>
    </recommendedName>
</protein>
<dbReference type="RefSeq" id="WP_128721462.1">
    <property type="nucleotide sequence ID" value="NZ_JAUSUN010000007.1"/>
</dbReference>
<evidence type="ECO:0000313" key="1">
    <source>
        <dbReference type="EMBL" id="MDQ0413405.1"/>
    </source>
</evidence>